<dbReference type="OrthoDB" id="391137at2759"/>
<name>A0A9Q3IY36_9BASI</name>
<dbReference type="Gene3D" id="1.25.40.270">
    <property type="entry name" value="Vacuolar protein sorting-associated protein vta1"/>
    <property type="match status" value="1"/>
</dbReference>
<keyword evidence="5" id="KW-0963">Cytoplasm</keyword>
<evidence type="ECO:0000256" key="6">
    <source>
        <dbReference type="ARBA" id="ARBA00022753"/>
    </source>
</evidence>
<keyword evidence="12" id="KW-1185">Reference proteome</keyword>
<evidence type="ECO:0000256" key="1">
    <source>
        <dbReference type="ARBA" id="ARBA00004481"/>
    </source>
</evidence>
<dbReference type="InterPro" id="IPR041212">
    <property type="entry name" value="Vta1_C"/>
</dbReference>
<comment type="subcellular location">
    <subcellularLocation>
        <location evidence="2">Cytoplasm</location>
    </subcellularLocation>
    <subcellularLocation>
        <location evidence="1">Endosome membrane</location>
        <topology evidence="1">Peripheral membrane protein</topology>
    </subcellularLocation>
</comment>
<keyword evidence="6" id="KW-0967">Endosome</keyword>
<evidence type="ECO:0008006" key="13">
    <source>
        <dbReference type="Google" id="ProtNLM"/>
    </source>
</evidence>
<evidence type="ECO:0000259" key="10">
    <source>
        <dbReference type="Pfam" id="PF18097"/>
    </source>
</evidence>
<dbReference type="Proteomes" id="UP000765509">
    <property type="component" value="Unassembled WGS sequence"/>
</dbReference>
<dbReference type="EMBL" id="AVOT02058011">
    <property type="protein sequence ID" value="MBW0551994.1"/>
    <property type="molecule type" value="Genomic_DNA"/>
</dbReference>
<dbReference type="Gene3D" id="1.20.5.420">
    <property type="entry name" value="Immunoglobulin FC, subunit C"/>
    <property type="match status" value="1"/>
</dbReference>
<sequence>MLDINSLPPTPIELKSVNPYLQRAKEMDKVDPVIAYWCAFHAAQTSLSIRPVDNQSREFIMRLLDLLEHAKIKLSDHDAITNNLAASAYVENFALRIFDSADDENRSGLSTRSTAQRFLAAACFLEVLSALNNQPESEILQKIKYAKWKATSISKALRGDKEQFPNGELSALSPSADIAVPSSRPVPLNQNEKFEITKPLSIDIVERDTPTPSGWPTSLLAHPISSLPSPAPLHTNLGSAISQTTTFPSTVFPPSQQLNSVVPSAPQPVDSPIPTHSMPSTQPTLINLQRPDESTLKLSSVAHLQGSTSSSTGIDPIKISEIQKHAKWAISALNFEDISTAKKELQIALDALNSIG</sequence>
<dbReference type="GO" id="GO:0005771">
    <property type="term" value="C:multivesicular body"/>
    <property type="evidence" value="ECO:0007669"/>
    <property type="project" value="TreeGrafter"/>
</dbReference>
<dbReference type="GO" id="GO:0010008">
    <property type="term" value="C:endosome membrane"/>
    <property type="evidence" value="ECO:0007669"/>
    <property type="project" value="UniProtKB-SubCell"/>
</dbReference>
<accession>A0A9Q3IY36</accession>
<evidence type="ECO:0000313" key="12">
    <source>
        <dbReference type="Proteomes" id="UP000765509"/>
    </source>
</evidence>
<comment type="similarity">
    <text evidence="3">Belongs to the VTA1 family.</text>
</comment>
<feature type="domain" description="Vta1 C-terminal" evidence="10">
    <location>
        <begin position="319"/>
        <end position="352"/>
    </location>
</feature>
<protein>
    <recommendedName>
        <fullName evidence="13">Vta1 C-terminal domain-containing protein</fullName>
    </recommendedName>
</protein>
<dbReference type="GO" id="GO:0015031">
    <property type="term" value="P:protein transport"/>
    <property type="evidence" value="ECO:0007669"/>
    <property type="project" value="UniProtKB-KW"/>
</dbReference>
<dbReference type="InterPro" id="IPR023175">
    <property type="entry name" value="Vta1/CALS_N_sf"/>
</dbReference>
<gene>
    <name evidence="11" type="ORF">O181_091709</name>
</gene>
<evidence type="ECO:0000256" key="4">
    <source>
        <dbReference type="ARBA" id="ARBA00022448"/>
    </source>
</evidence>
<dbReference type="Pfam" id="PF18097">
    <property type="entry name" value="Vta1_C"/>
    <property type="match status" value="1"/>
</dbReference>
<keyword evidence="8" id="KW-0472">Membrane</keyword>
<dbReference type="Pfam" id="PF04652">
    <property type="entry name" value="Vta1"/>
    <property type="match status" value="1"/>
</dbReference>
<dbReference type="InterPro" id="IPR039431">
    <property type="entry name" value="Vta1/CALS_N"/>
</dbReference>
<evidence type="ECO:0000259" key="9">
    <source>
        <dbReference type="Pfam" id="PF04652"/>
    </source>
</evidence>
<evidence type="ECO:0000256" key="3">
    <source>
        <dbReference type="ARBA" id="ARBA00007895"/>
    </source>
</evidence>
<dbReference type="PANTHER" id="PTHR46009:SF1">
    <property type="entry name" value="VACUOLAR PROTEIN SORTING-ASSOCIATED PROTEIN VTA1 HOMOLOG"/>
    <property type="match status" value="1"/>
</dbReference>
<keyword evidence="7" id="KW-0653">Protein transport</keyword>
<dbReference type="InterPro" id="IPR044538">
    <property type="entry name" value="Vta1-like"/>
</dbReference>
<dbReference type="GO" id="GO:0032511">
    <property type="term" value="P:late endosome to vacuole transport via multivesicular body sorting pathway"/>
    <property type="evidence" value="ECO:0007669"/>
    <property type="project" value="InterPro"/>
</dbReference>
<dbReference type="PANTHER" id="PTHR46009">
    <property type="entry name" value="VACUOLAR PROTEIN SORTING-ASSOCIATED PROTEIN VTA1 HOMOLOG"/>
    <property type="match status" value="1"/>
</dbReference>
<evidence type="ECO:0000256" key="2">
    <source>
        <dbReference type="ARBA" id="ARBA00004496"/>
    </source>
</evidence>
<feature type="domain" description="Vta1/callose synthase N-terminal" evidence="9">
    <location>
        <begin position="16"/>
        <end position="158"/>
    </location>
</feature>
<reference evidence="11" key="1">
    <citation type="submission" date="2021-03" db="EMBL/GenBank/DDBJ databases">
        <title>Draft genome sequence of rust myrtle Austropuccinia psidii MF-1, a brazilian biotype.</title>
        <authorList>
            <person name="Quecine M.C."/>
            <person name="Pachon D.M.R."/>
            <person name="Bonatelli M.L."/>
            <person name="Correr F.H."/>
            <person name="Franceschini L.M."/>
            <person name="Leite T.F."/>
            <person name="Margarido G.R.A."/>
            <person name="Almeida C.A."/>
            <person name="Ferrarezi J.A."/>
            <person name="Labate C.A."/>
        </authorList>
    </citation>
    <scope>NUCLEOTIDE SEQUENCE</scope>
    <source>
        <strain evidence="11">MF-1</strain>
    </source>
</reference>
<evidence type="ECO:0000313" key="11">
    <source>
        <dbReference type="EMBL" id="MBW0551994.1"/>
    </source>
</evidence>
<keyword evidence="4" id="KW-0813">Transport</keyword>
<comment type="caution">
    <text evidence="11">The sequence shown here is derived from an EMBL/GenBank/DDBJ whole genome shotgun (WGS) entry which is preliminary data.</text>
</comment>
<evidence type="ECO:0000256" key="8">
    <source>
        <dbReference type="ARBA" id="ARBA00023136"/>
    </source>
</evidence>
<evidence type="ECO:0000256" key="5">
    <source>
        <dbReference type="ARBA" id="ARBA00022490"/>
    </source>
</evidence>
<proteinExistence type="inferred from homology"/>
<dbReference type="AlphaFoldDB" id="A0A9Q3IY36"/>
<organism evidence="11 12">
    <name type="scientific">Austropuccinia psidii MF-1</name>
    <dbReference type="NCBI Taxonomy" id="1389203"/>
    <lineage>
        <taxon>Eukaryota</taxon>
        <taxon>Fungi</taxon>
        <taxon>Dikarya</taxon>
        <taxon>Basidiomycota</taxon>
        <taxon>Pucciniomycotina</taxon>
        <taxon>Pucciniomycetes</taxon>
        <taxon>Pucciniales</taxon>
        <taxon>Sphaerophragmiaceae</taxon>
        <taxon>Austropuccinia</taxon>
    </lineage>
</organism>
<evidence type="ECO:0000256" key="7">
    <source>
        <dbReference type="ARBA" id="ARBA00022927"/>
    </source>
</evidence>